<dbReference type="CDD" id="cd03443">
    <property type="entry name" value="PaaI_thioesterase"/>
    <property type="match status" value="1"/>
</dbReference>
<gene>
    <name evidence="3" type="ORF">GJW-30_1_03534</name>
</gene>
<accession>A0A0S3PYF9</accession>
<dbReference type="SUPFAM" id="SSF54637">
    <property type="entry name" value="Thioesterase/thiol ester dehydrase-isomerase"/>
    <property type="match status" value="1"/>
</dbReference>
<dbReference type="InterPro" id="IPR029069">
    <property type="entry name" value="HotDog_dom_sf"/>
</dbReference>
<dbReference type="GO" id="GO:0061522">
    <property type="term" value="F:1,4-dihydroxy-2-naphthoyl-CoA thioesterase activity"/>
    <property type="evidence" value="ECO:0007669"/>
    <property type="project" value="TreeGrafter"/>
</dbReference>
<dbReference type="EC" id="3.1.2.-" evidence="3"/>
<dbReference type="Proteomes" id="UP000236884">
    <property type="component" value="Chromosome"/>
</dbReference>
<feature type="domain" description="Thioesterase" evidence="2">
    <location>
        <begin position="55"/>
        <end position="132"/>
    </location>
</feature>
<keyword evidence="4" id="KW-1185">Reference proteome</keyword>
<reference evidence="3 4" key="1">
    <citation type="submission" date="2015-08" db="EMBL/GenBank/DDBJ databases">
        <title>Investigation of the bacterial diversity of lava forest soil.</title>
        <authorList>
            <person name="Lee J.S."/>
        </authorList>
    </citation>
    <scope>NUCLEOTIDE SEQUENCE [LARGE SCALE GENOMIC DNA]</scope>
    <source>
        <strain evidence="3 4">GJW-30</strain>
    </source>
</reference>
<dbReference type="Gene3D" id="3.10.129.10">
    <property type="entry name" value="Hotdog Thioesterase"/>
    <property type="match status" value="1"/>
</dbReference>
<organism evidence="3 4">
    <name type="scientific">Variibacter gotjawalensis</name>
    <dbReference type="NCBI Taxonomy" id="1333996"/>
    <lineage>
        <taxon>Bacteria</taxon>
        <taxon>Pseudomonadati</taxon>
        <taxon>Pseudomonadota</taxon>
        <taxon>Alphaproteobacteria</taxon>
        <taxon>Hyphomicrobiales</taxon>
        <taxon>Nitrobacteraceae</taxon>
        <taxon>Variibacter</taxon>
    </lineage>
</organism>
<dbReference type="OrthoDB" id="9813282at2"/>
<dbReference type="GO" id="GO:0005829">
    <property type="term" value="C:cytosol"/>
    <property type="evidence" value="ECO:0007669"/>
    <property type="project" value="TreeGrafter"/>
</dbReference>
<evidence type="ECO:0000259" key="2">
    <source>
        <dbReference type="Pfam" id="PF03061"/>
    </source>
</evidence>
<dbReference type="EMBL" id="AP014946">
    <property type="protein sequence ID" value="BAT60984.1"/>
    <property type="molecule type" value="Genomic_DNA"/>
</dbReference>
<dbReference type="Pfam" id="PF03061">
    <property type="entry name" value="4HBT"/>
    <property type="match status" value="1"/>
</dbReference>
<evidence type="ECO:0000256" key="1">
    <source>
        <dbReference type="ARBA" id="ARBA00022801"/>
    </source>
</evidence>
<dbReference type="PANTHER" id="PTHR43240">
    <property type="entry name" value="1,4-DIHYDROXY-2-NAPHTHOYL-COA THIOESTERASE 1"/>
    <property type="match status" value="1"/>
</dbReference>
<keyword evidence="1 3" id="KW-0378">Hydrolase</keyword>
<dbReference type="KEGG" id="vgo:GJW-30_1_03534"/>
<proteinExistence type="predicted"/>
<dbReference type="InterPro" id="IPR006683">
    <property type="entry name" value="Thioestr_dom"/>
</dbReference>
<sequence length="145" mass="15851">MPIETDGSLAPDIITRFETDPHKAFTHIGARITYMSRECIRAELPVHPGVENRDGSLHGGTIMAIGDHIGAVATILNSPPGKGTTTVESKTNFFARIPPGDIALAECTPLHRGRTTQVWETRIKRRDGKLCAITVQTQLVIDREV</sequence>
<name>A0A0S3PYF9_9BRAD</name>
<protein>
    <submittedName>
        <fullName evidence="3">Putative esterase</fullName>
        <ecNumber evidence="3">3.1.2.-</ecNumber>
    </submittedName>
</protein>
<dbReference type="InterPro" id="IPR003736">
    <property type="entry name" value="PAAI_dom"/>
</dbReference>
<evidence type="ECO:0000313" key="4">
    <source>
        <dbReference type="Proteomes" id="UP000236884"/>
    </source>
</evidence>
<dbReference type="NCBIfam" id="TIGR00369">
    <property type="entry name" value="unchar_dom_1"/>
    <property type="match status" value="1"/>
</dbReference>
<dbReference type="PANTHER" id="PTHR43240:SF8">
    <property type="entry name" value="PHENYLACETIC ACID DEGRADATION-RELATED PROTEIN"/>
    <property type="match status" value="1"/>
</dbReference>
<dbReference type="AlphaFoldDB" id="A0A0S3PYF9"/>
<dbReference type="RefSeq" id="WP_096357656.1">
    <property type="nucleotide sequence ID" value="NZ_AP014946.1"/>
</dbReference>
<evidence type="ECO:0000313" key="3">
    <source>
        <dbReference type="EMBL" id="BAT60984.1"/>
    </source>
</evidence>